<accession>A0A1X9LRW8</accession>
<dbReference type="PRINTS" id="PR00111">
    <property type="entry name" value="ABHYDROLASE"/>
</dbReference>
<dbReference type="Pfam" id="PF12146">
    <property type="entry name" value="Hydrolase_4"/>
    <property type="match status" value="1"/>
</dbReference>
<dbReference type="GO" id="GO:0003824">
    <property type="term" value="F:catalytic activity"/>
    <property type="evidence" value="ECO:0007669"/>
    <property type="project" value="UniProtKB-ARBA"/>
</dbReference>
<dbReference type="InterPro" id="IPR022742">
    <property type="entry name" value="Hydrolase_4"/>
</dbReference>
<reference evidence="2 3" key="1">
    <citation type="submission" date="2017-04" db="EMBL/GenBank/DDBJ databases">
        <authorList>
            <person name="Afonso C.L."/>
            <person name="Miller P.J."/>
            <person name="Scott M.A."/>
            <person name="Spackman E."/>
            <person name="Goraichik I."/>
            <person name="Dimitrov K.M."/>
            <person name="Suarez D.L."/>
            <person name="Swayne D.E."/>
        </authorList>
    </citation>
    <scope>NUCLEOTIDE SEQUENCE [LARGE SCALE GENOMIC DNA]</scope>
    <source>
        <strain evidence="3">XA(T)</strain>
    </source>
</reference>
<name>A0A1X9LRW8_9MICO</name>
<evidence type="ECO:0000313" key="3">
    <source>
        <dbReference type="Proteomes" id="UP000192775"/>
    </source>
</evidence>
<dbReference type="SUPFAM" id="SSF53474">
    <property type="entry name" value="alpha/beta-Hydrolases"/>
    <property type="match status" value="1"/>
</dbReference>
<dbReference type="InterPro" id="IPR050471">
    <property type="entry name" value="AB_hydrolase"/>
</dbReference>
<sequence>MSAGAGAGTDPEARAGDGDSGGAPRSPAVPEAVPIPDVTAADGTRLAAWTLGHGPGRPLLLVPGQAVDHRSWRLAAPVLGQGRPLVLVDHRGTGASGRSASGVFSTRDLAADLVRVIDAAGLESVDLLGHSMGGRVAQWFAVDHPSRLGRLVLAATNAGDRHTVTRDPEAGAALRSGEIARIRPFFFDDDVPVDVARSLLVVTTDARMRQAHYLASRRHDALAELSRITAPTLVLHGSADRLTPPDSARLVAHTIPRARLAILRGAAHGVVLDGGLGATLAARFLSRPV</sequence>
<feature type="domain" description="Serine aminopeptidase S33" evidence="1">
    <location>
        <begin position="75"/>
        <end position="273"/>
    </location>
</feature>
<dbReference type="RefSeq" id="WP_085020829.1">
    <property type="nucleotide sequence ID" value="NZ_BMHD01000001.1"/>
</dbReference>
<dbReference type="Gene3D" id="3.40.50.1820">
    <property type="entry name" value="alpha/beta hydrolase"/>
    <property type="match status" value="1"/>
</dbReference>
<dbReference type="KEGG" id="cphy:B5808_16775"/>
<dbReference type="InterPro" id="IPR029058">
    <property type="entry name" value="AB_hydrolase_fold"/>
</dbReference>
<dbReference type="InterPro" id="IPR000073">
    <property type="entry name" value="AB_hydrolase_1"/>
</dbReference>
<dbReference type="EMBL" id="CP020715">
    <property type="protein sequence ID" value="ARJ06691.1"/>
    <property type="molecule type" value="Genomic_DNA"/>
</dbReference>
<dbReference type="Proteomes" id="UP000192775">
    <property type="component" value="Chromosome"/>
</dbReference>
<evidence type="ECO:0000313" key="2">
    <source>
        <dbReference type="EMBL" id="ARJ06691.1"/>
    </source>
</evidence>
<organism evidence="2 3">
    <name type="scientific">Cnuibacter physcomitrellae</name>
    <dbReference type="NCBI Taxonomy" id="1619308"/>
    <lineage>
        <taxon>Bacteria</taxon>
        <taxon>Bacillati</taxon>
        <taxon>Actinomycetota</taxon>
        <taxon>Actinomycetes</taxon>
        <taxon>Micrococcales</taxon>
        <taxon>Microbacteriaceae</taxon>
        <taxon>Cnuibacter</taxon>
    </lineage>
</organism>
<keyword evidence="3" id="KW-1185">Reference proteome</keyword>
<proteinExistence type="predicted"/>
<dbReference type="PANTHER" id="PTHR43433:SF5">
    <property type="entry name" value="AB HYDROLASE-1 DOMAIN-CONTAINING PROTEIN"/>
    <property type="match status" value="1"/>
</dbReference>
<protein>
    <recommendedName>
        <fullName evidence="1">Serine aminopeptidase S33 domain-containing protein</fullName>
    </recommendedName>
</protein>
<gene>
    <name evidence="2" type="ORF">B5808_16775</name>
</gene>
<dbReference type="AlphaFoldDB" id="A0A1X9LRW8"/>
<dbReference type="PANTHER" id="PTHR43433">
    <property type="entry name" value="HYDROLASE, ALPHA/BETA FOLD FAMILY PROTEIN"/>
    <property type="match status" value="1"/>
</dbReference>
<evidence type="ECO:0000259" key="1">
    <source>
        <dbReference type="Pfam" id="PF12146"/>
    </source>
</evidence>
<dbReference type="STRING" id="1619308.B5808_16775"/>